<gene>
    <name evidence="1" type="ORF">Dsin_026491</name>
</gene>
<proteinExistence type="predicted"/>
<dbReference type="Proteomes" id="UP001281410">
    <property type="component" value="Unassembled WGS sequence"/>
</dbReference>
<sequence length="103" mass="12088">MKIFRWVWSFGLDGLTELSGTLFVPLSKVQALHYLHRLIIIPVTSHVLSSLHCFARFFVSLQNNSGYEQVWKNRRRGKSKFYPSSFPWMRNILFGILGKRKSN</sequence>
<keyword evidence="2" id="KW-1185">Reference proteome</keyword>
<reference evidence="1" key="1">
    <citation type="journal article" date="2023" name="Plant J.">
        <title>Genome sequences and population genomics provide insights into the demographic history, inbreeding, and mutation load of two 'living fossil' tree species of Dipteronia.</title>
        <authorList>
            <person name="Feng Y."/>
            <person name="Comes H.P."/>
            <person name="Chen J."/>
            <person name="Zhu S."/>
            <person name="Lu R."/>
            <person name="Zhang X."/>
            <person name="Li P."/>
            <person name="Qiu J."/>
            <person name="Olsen K.M."/>
            <person name="Qiu Y."/>
        </authorList>
    </citation>
    <scope>NUCLEOTIDE SEQUENCE</scope>
    <source>
        <strain evidence="1">NBL</strain>
    </source>
</reference>
<protein>
    <submittedName>
        <fullName evidence="1">Uncharacterized protein</fullName>
    </submittedName>
</protein>
<name>A0AAE0DY57_9ROSI</name>
<accession>A0AAE0DY57</accession>
<evidence type="ECO:0000313" key="1">
    <source>
        <dbReference type="EMBL" id="KAK3195181.1"/>
    </source>
</evidence>
<dbReference type="EMBL" id="JANJYJ010000008">
    <property type="protein sequence ID" value="KAK3195181.1"/>
    <property type="molecule type" value="Genomic_DNA"/>
</dbReference>
<dbReference type="AlphaFoldDB" id="A0AAE0DY57"/>
<evidence type="ECO:0000313" key="2">
    <source>
        <dbReference type="Proteomes" id="UP001281410"/>
    </source>
</evidence>
<comment type="caution">
    <text evidence="1">The sequence shown here is derived from an EMBL/GenBank/DDBJ whole genome shotgun (WGS) entry which is preliminary data.</text>
</comment>
<organism evidence="1 2">
    <name type="scientific">Dipteronia sinensis</name>
    <dbReference type="NCBI Taxonomy" id="43782"/>
    <lineage>
        <taxon>Eukaryota</taxon>
        <taxon>Viridiplantae</taxon>
        <taxon>Streptophyta</taxon>
        <taxon>Embryophyta</taxon>
        <taxon>Tracheophyta</taxon>
        <taxon>Spermatophyta</taxon>
        <taxon>Magnoliopsida</taxon>
        <taxon>eudicotyledons</taxon>
        <taxon>Gunneridae</taxon>
        <taxon>Pentapetalae</taxon>
        <taxon>rosids</taxon>
        <taxon>malvids</taxon>
        <taxon>Sapindales</taxon>
        <taxon>Sapindaceae</taxon>
        <taxon>Hippocastanoideae</taxon>
        <taxon>Acereae</taxon>
        <taxon>Dipteronia</taxon>
    </lineage>
</organism>